<gene>
    <name evidence="1" type="ORF">OPT61_g2669</name>
</gene>
<keyword evidence="2" id="KW-1185">Reference proteome</keyword>
<accession>A0ACC2IKW3</accession>
<proteinExistence type="predicted"/>
<organism evidence="1 2">
    <name type="scientific">Boeremia exigua</name>
    <dbReference type="NCBI Taxonomy" id="749465"/>
    <lineage>
        <taxon>Eukaryota</taxon>
        <taxon>Fungi</taxon>
        <taxon>Dikarya</taxon>
        <taxon>Ascomycota</taxon>
        <taxon>Pezizomycotina</taxon>
        <taxon>Dothideomycetes</taxon>
        <taxon>Pleosporomycetidae</taxon>
        <taxon>Pleosporales</taxon>
        <taxon>Pleosporineae</taxon>
        <taxon>Didymellaceae</taxon>
        <taxon>Boeremia</taxon>
    </lineage>
</organism>
<protein>
    <submittedName>
        <fullName evidence="1">Uncharacterized protein</fullName>
    </submittedName>
</protein>
<sequence>MTTVFNTIMADTVSTTFNQIMAYTITPRVNRILTYTTIPRIPGPLHKMRDAIRSVELFKANPRLARLLKSIVIVCLALAADRCQMGYNDWAMDTFRIEIFALFGMVYEIACMVFLLLQLSDLELLLLLFVGPGIFGHRNPHLLFDNVVFLLRKDDQCEVIRQRCESGACPLSTDDFYRDPVPILFGFTVPAMHLAFFAYRFGQMLMKMSACIHGTVSARLQDKVSAPSEESNAPGEDSMTMEGSSQQVQMLKQVTRDQEVQIEELNRLLAEKKVHGREELALTVKTELEKIGLSGQLLEAIQRQVSDTAQDVSHLRSALEEHHLEARDHQQGQLHQLANLRSEHREEAQHQEARHLATVKAIDGISSEKTTDPRA</sequence>
<dbReference type="Proteomes" id="UP001153331">
    <property type="component" value="Unassembled WGS sequence"/>
</dbReference>
<reference evidence="1" key="1">
    <citation type="submission" date="2022-11" db="EMBL/GenBank/DDBJ databases">
        <title>Genome Sequence of Boeremia exigua.</title>
        <authorList>
            <person name="Buettner E."/>
        </authorList>
    </citation>
    <scope>NUCLEOTIDE SEQUENCE</scope>
    <source>
        <strain evidence="1">CU02</strain>
    </source>
</reference>
<evidence type="ECO:0000313" key="1">
    <source>
        <dbReference type="EMBL" id="KAJ8115766.1"/>
    </source>
</evidence>
<evidence type="ECO:0000313" key="2">
    <source>
        <dbReference type="Proteomes" id="UP001153331"/>
    </source>
</evidence>
<comment type="caution">
    <text evidence="1">The sequence shown here is derived from an EMBL/GenBank/DDBJ whole genome shotgun (WGS) entry which is preliminary data.</text>
</comment>
<name>A0ACC2IKW3_9PLEO</name>
<dbReference type="EMBL" id="JAPHNI010000123">
    <property type="protein sequence ID" value="KAJ8115766.1"/>
    <property type="molecule type" value="Genomic_DNA"/>
</dbReference>